<dbReference type="SFLD" id="SFLDS00029">
    <property type="entry name" value="Radical_SAM"/>
    <property type="match status" value="1"/>
</dbReference>
<keyword evidence="6" id="KW-0411">Iron-sulfur</keyword>
<dbReference type="GO" id="GO:0003824">
    <property type="term" value="F:catalytic activity"/>
    <property type="evidence" value="ECO:0007669"/>
    <property type="project" value="InterPro"/>
</dbReference>
<gene>
    <name evidence="9" type="ORF">HMPREF0860_0197</name>
    <name evidence="8" type="ORF">HMPREF1325_0528</name>
</gene>
<dbReference type="Gene3D" id="3.20.20.70">
    <property type="entry name" value="Aldolase class I"/>
    <property type="match status" value="1"/>
</dbReference>
<proteinExistence type="predicted"/>
<evidence type="ECO:0000256" key="2">
    <source>
        <dbReference type="ARBA" id="ARBA00022485"/>
    </source>
</evidence>
<organism evidence="8 10">
    <name type="scientific">Treponema socranskii subsp. socranskii VPI DR56BR1116 = ATCC 35536</name>
    <dbReference type="NCBI Taxonomy" id="1125725"/>
    <lineage>
        <taxon>Bacteria</taxon>
        <taxon>Pseudomonadati</taxon>
        <taxon>Spirochaetota</taxon>
        <taxon>Spirochaetia</taxon>
        <taxon>Spirochaetales</taxon>
        <taxon>Treponemataceae</taxon>
        <taxon>Treponema</taxon>
    </lineage>
</organism>
<evidence type="ECO:0000313" key="8">
    <source>
        <dbReference type="EMBL" id="ERF59855.1"/>
    </source>
</evidence>
<feature type="domain" description="Radical SAM core" evidence="7">
    <location>
        <begin position="25"/>
        <end position="260"/>
    </location>
</feature>
<dbReference type="InterPro" id="IPR013785">
    <property type="entry name" value="Aldolase_TIM"/>
</dbReference>
<dbReference type="Proteomes" id="UP000016412">
    <property type="component" value="Unassembled WGS sequence"/>
</dbReference>
<dbReference type="GO" id="GO:0046872">
    <property type="term" value="F:metal ion binding"/>
    <property type="evidence" value="ECO:0007669"/>
    <property type="project" value="UniProtKB-KW"/>
</dbReference>
<keyword evidence="4" id="KW-0479">Metal-binding</keyword>
<keyword evidence="3" id="KW-0949">S-adenosyl-L-methionine</keyword>
<evidence type="ECO:0000256" key="1">
    <source>
        <dbReference type="ARBA" id="ARBA00001966"/>
    </source>
</evidence>
<evidence type="ECO:0000313" key="10">
    <source>
        <dbReference type="Proteomes" id="UP000016412"/>
    </source>
</evidence>
<dbReference type="EMBL" id="AVQI01000080">
    <property type="protein sequence ID" value="ERJ98467.1"/>
    <property type="molecule type" value="Genomic_DNA"/>
</dbReference>
<dbReference type="CDD" id="cd01335">
    <property type="entry name" value="Radical_SAM"/>
    <property type="match status" value="1"/>
</dbReference>
<evidence type="ECO:0000256" key="6">
    <source>
        <dbReference type="ARBA" id="ARBA00023014"/>
    </source>
</evidence>
<dbReference type="PROSITE" id="PS51918">
    <property type="entry name" value="RADICAL_SAM"/>
    <property type="match status" value="1"/>
</dbReference>
<dbReference type="Proteomes" id="UP000016646">
    <property type="component" value="Unassembled WGS sequence"/>
</dbReference>
<reference evidence="10 11" key="1">
    <citation type="submission" date="2013-08" db="EMBL/GenBank/DDBJ databases">
        <authorList>
            <person name="Durkin A.S."/>
            <person name="Haft D.R."/>
            <person name="McCorrison J."/>
            <person name="Torralba M."/>
            <person name="Gillis M."/>
            <person name="Haft D.H."/>
            <person name="Methe B."/>
            <person name="Sutton G."/>
            <person name="Nelson K.E."/>
        </authorList>
    </citation>
    <scope>NUCLEOTIDE SEQUENCE [LARGE SCALE GENOMIC DNA]</scope>
    <source>
        <strain evidence="9 11">ATCC 35536</strain>
        <strain evidence="8 10">VPI DR56BR1116</strain>
    </source>
</reference>
<protein>
    <submittedName>
        <fullName evidence="8 9">Anaerobic ribonucleoside-triphosphate reductase activating protein</fullName>
    </submittedName>
</protein>
<accession>U1GPC4</accession>
<dbReference type="STRING" id="1125725.HMPREF1325_0528"/>
<dbReference type="SFLD" id="SFLDG01094">
    <property type="entry name" value="Uncharacterised_Radical_SAM_Su"/>
    <property type="match status" value="1"/>
</dbReference>
<keyword evidence="5" id="KW-0408">Iron</keyword>
<dbReference type="eggNOG" id="COG1180">
    <property type="taxonomic scope" value="Bacteria"/>
</dbReference>
<dbReference type="AlphaFoldDB" id="U1GPC4"/>
<keyword evidence="2" id="KW-0004">4Fe-4S</keyword>
<dbReference type="OrthoDB" id="9782387at2"/>
<keyword evidence="11" id="KW-1185">Reference proteome</keyword>
<name>U1GPC4_TRESO</name>
<dbReference type="PANTHER" id="PTHR42836">
    <property type="entry name" value="7-CARBOXY-7-DEAZAGUANINE SYNTHASE"/>
    <property type="match status" value="1"/>
</dbReference>
<evidence type="ECO:0000313" key="9">
    <source>
        <dbReference type="EMBL" id="ERJ98467.1"/>
    </source>
</evidence>
<evidence type="ECO:0000256" key="4">
    <source>
        <dbReference type="ARBA" id="ARBA00022723"/>
    </source>
</evidence>
<dbReference type="GO" id="GO:0051539">
    <property type="term" value="F:4 iron, 4 sulfur cluster binding"/>
    <property type="evidence" value="ECO:0007669"/>
    <property type="project" value="UniProtKB-KW"/>
</dbReference>
<comment type="caution">
    <text evidence="8">The sequence shown here is derived from an EMBL/GenBank/DDBJ whole genome shotgun (WGS) entry which is preliminary data.</text>
</comment>
<dbReference type="EMBL" id="AUZJ01000056">
    <property type="protein sequence ID" value="ERF59855.1"/>
    <property type="molecule type" value="Genomic_DNA"/>
</dbReference>
<comment type="cofactor">
    <cofactor evidence="1">
        <name>[4Fe-4S] cluster</name>
        <dbReference type="ChEBI" id="CHEBI:49883"/>
    </cofactor>
</comment>
<dbReference type="Pfam" id="PF04055">
    <property type="entry name" value="Radical_SAM"/>
    <property type="match status" value="1"/>
</dbReference>
<dbReference type="RefSeq" id="WP_021331200.1">
    <property type="nucleotide sequence ID" value="NZ_AUZJ01000056.1"/>
</dbReference>
<evidence type="ECO:0000259" key="7">
    <source>
        <dbReference type="PROSITE" id="PS51918"/>
    </source>
</evidence>
<dbReference type="SUPFAM" id="SSF102114">
    <property type="entry name" value="Radical SAM enzymes"/>
    <property type="match status" value="1"/>
</dbReference>
<evidence type="ECO:0000256" key="3">
    <source>
        <dbReference type="ARBA" id="ARBA00022691"/>
    </source>
</evidence>
<dbReference type="InterPro" id="IPR012840">
    <property type="entry name" value="NrdG2"/>
</dbReference>
<dbReference type="PATRIC" id="fig|1125725.3.peg.2210"/>
<evidence type="ECO:0000256" key="5">
    <source>
        <dbReference type="ARBA" id="ARBA00023004"/>
    </source>
</evidence>
<dbReference type="PANTHER" id="PTHR42836:SF1">
    <property type="entry name" value="7-CARBOXY-7-DEAZAGUANINE SYNTHASE"/>
    <property type="match status" value="1"/>
</dbReference>
<dbReference type="InterPro" id="IPR007197">
    <property type="entry name" value="rSAM"/>
</dbReference>
<dbReference type="InterPro" id="IPR058240">
    <property type="entry name" value="rSAM_sf"/>
</dbReference>
<evidence type="ECO:0000313" key="11">
    <source>
        <dbReference type="Proteomes" id="UP000016646"/>
    </source>
</evidence>
<sequence>MTEGSIPETLLHAKAGVLVKTTLVDFPGRVASSLFLCGCNLRCPYCYNAGLVLGGKAAADDIYATAEEVFLHLEKRKNVLTGFVISGGEPLVNPLTPYLVPYAKALGYRVKLDTNGTLPDELNVLIEDDKMRPDFIAMDIKTSPSRYGELLGSLKTQDKSTEVKIAEDFFSRIAQTARLTSSLPPSSREWRTVLVPPLVTKRDIREMAALLPSDASWRFAQFRNENCIDPAYNDIAPYSDAEAASLVEYAKTFIEDSELR</sequence>